<protein>
    <submittedName>
        <fullName evidence="2">tRNA 2-thiouridine synthesizing protein B</fullName>
    </submittedName>
</protein>
<dbReference type="PANTHER" id="PTHR37526:SF1">
    <property type="entry name" value="PROTEIN TUSB"/>
    <property type="match status" value="1"/>
</dbReference>
<reference evidence="1 4" key="1">
    <citation type="submission" date="2018-02" db="EMBL/GenBank/DDBJ databases">
        <title>Deep subsurface shale carbon reservoir microbial communities from Ohio and West Virginia, USA.</title>
        <authorList>
            <person name="Wrighton K."/>
        </authorList>
    </citation>
    <scope>NUCLEOTIDE SEQUENCE [LARGE SCALE GENOMIC DNA]</scope>
    <source>
        <strain evidence="1 4">UTICA-S1B6</strain>
    </source>
</reference>
<dbReference type="Gene3D" id="3.40.1260.10">
    <property type="entry name" value="DsrEFH-like"/>
    <property type="match status" value="1"/>
</dbReference>
<name>A0A2S6G5M0_9GAMM</name>
<evidence type="ECO:0000313" key="2">
    <source>
        <dbReference type="EMBL" id="PPK54283.1"/>
    </source>
</evidence>
<dbReference type="PANTHER" id="PTHR37526">
    <property type="entry name" value="PROTEIN TUSB"/>
    <property type="match status" value="1"/>
</dbReference>
<sequence length="96" mass="10316">MTSTPVQTPTLHILNKAPEHSRFAACLGALSPGDVLVLSENAVLALPARRNELPEGTLAVSADLSARGLEEAFAAQSIDYAELVRLTEQHPRIISW</sequence>
<dbReference type="RefSeq" id="WP_104416461.1">
    <property type="nucleotide sequence ID" value="NZ_PTIT01000017.1"/>
</dbReference>
<dbReference type="EMBL" id="PTIU01000016">
    <property type="protein sequence ID" value="PPK54283.1"/>
    <property type="molecule type" value="Genomic_DNA"/>
</dbReference>
<dbReference type="InterPro" id="IPR007215">
    <property type="entry name" value="Sulphur_relay_TusB/DsrH"/>
</dbReference>
<organism evidence="2 3">
    <name type="scientific">Marinobacter persicus</name>
    <dbReference type="NCBI Taxonomy" id="930118"/>
    <lineage>
        <taxon>Bacteria</taxon>
        <taxon>Pseudomonadati</taxon>
        <taxon>Pseudomonadota</taxon>
        <taxon>Gammaproteobacteria</taxon>
        <taxon>Pseudomonadales</taxon>
        <taxon>Marinobacteraceae</taxon>
        <taxon>Marinobacter</taxon>
    </lineage>
</organism>
<dbReference type="Proteomes" id="UP000239446">
    <property type="component" value="Unassembled WGS sequence"/>
</dbReference>
<evidence type="ECO:0000313" key="3">
    <source>
        <dbReference type="Proteomes" id="UP000239446"/>
    </source>
</evidence>
<proteinExistence type="predicted"/>
<dbReference type="GO" id="GO:1990228">
    <property type="term" value="C:sulfurtransferase complex"/>
    <property type="evidence" value="ECO:0007669"/>
    <property type="project" value="TreeGrafter"/>
</dbReference>
<evidence type="ECO:0000313" key="1">
    <source>
        <dbReference type="EMBL" id="PPK50982.1"/>
    </source>
</evidence>
<keyword evidence="4" id="KW-1185">Reference proteome</keyword>
<dbReference type="InterPro" id="IPR027396">
    <property type="entry name" value="DsrEFH-like"/>
</dbReference>
<reference evidence="2 3" key="2">
    <citation type="submission" date="2018-02" db="EMBL/GenBank/DDBJ databases">
        <title>Subsurface microbial communities from deep shales in Ohio and West Virginia, USA.</title>
        <authorList>
            <person name="Wrighton K."/>
        </authorList>
    </citation>
    <scope>NUCLEOTIDE SEQUENCE [LARGE SCALE GENOMIC DNA]</scope>
    <source>
        <strain evidence="2 3">UTICA-S1B9</strain>
    </source>
</reference>
<dbReference type="SUPFAM" id="SSF75169">
    <property type="entry name" value="DsrEFH-like"/>
    <property type="match status" value="1"/>
</dbReference>
<dbReference type="Pfam" id="PF04077">
    <property type="entry name" value="DsrH"/>
    <property type="match status" value="1"/>
</dbReference>
<comment type="caution">
    <text evidence="2">The sequence shown here is derived from an EMBL/GenBank/DDBJ whole genome shotgun (WGS) entry which is preliminary data.</text>
</comment>
<evidence type="ECO:0000313" key="4">
    <source>
        <dbReference type="Proteomes" id="UP000239648"/>
    </source>
</evidence>
<dbReference type="GO" id="GO:0002143">
    <property type="term" value="P:tRNA wobble position uridine thiolation"/>
    <property type="evidence" value="ECO:0007669"/>
    <property type="project" value="InterPro"/>
</dbReference>
<dbReference type="Proteomes" id="UP000239648">
    <property type="component" value="Unassembled WGS sequence"/>
</dbReference>
<dbReference type="EMBL" id="PTIT01000017">
    <property type="protein sequence ID" value="PPK50982.1"/>
    <property type="molecule type" value="Genomic_DNA"/>
</dbReference>
<dbReference type="OrthoDB" id="6183100at2"/>
<dbReference type="AlphaFoldDB" id="A0A2S6G5M0"/>
<gene>
    <name evidence="2" type="ORF">B0H24_10168</name>
    <name evidence="1" type="ORF">BY455_1178</name>
</gene>
<dbReference type="NCBIfam" id="TIGR03011">
    <property type="entry name" value="sulf_tusB_dsrH"/>
    <property type="match status" value="1"/>
</dbReference>
<accession>A0A2S6G5M0</accession>